<dbReference type="EMBL" id="JADOXO010000026">
    <property type="protein sequence ID" value="KAF9818756.1"/>
    <property type="molecule type" value="Genomic_DNA"/>
</dbReference>
<gene>
    <name evidence="2" type="ORF">IEO21_02536</name>
</gene>
<evidence type="ECO:0000313" key="3">
    <source>
        <dbReference type="Proteomes" id="UP000639403"/>
    </source>
</evidence>
<evidence type="ECO:0000313" key="2">
    <source>
        <dbReference type="EMBL" id="KAF9818756.1"/>
    </source>
</evidence>
<feature type="compositionally biased region" description="Basic and acidic residues" evidence="1">
    <location>
        <begin position="139"/>
        <end position="152"/>
    </location>
</feature>
<feature type="region of interest" description="Disordered" evidence="1">
    <location>
        <begin position="1"/>
        <end position="152"/>
    </location>
</feature>
<evidence type="ECO:0000256" key="1">
    <source>
        <dbReference type="SAM" id="MobiDB-lite"/>
    </source>
</evidence>
<proteinExistence type="predicted"/>
<dbReference type="Proteomes" id="UP000639403">
    <property type="component" value="Unassembled WGS sequence"/>
</dbReference>
<feature type="compositionally biased region" description="Low complexity" evidence="1">
    <location>
        <begin position="56"/>
        <end position="86"/>
    </location>
</feature>
<accession>A0A8H7U484</accession>
<sequence length="152" mass="16786">MDDSTAVLKRLRSDDDDTLQRSAREPPLPLPPRRQSIPDALHSHRPSDGFMPHGGLAPLASSRASSSSTLSPPLSSSSHGSPLTPAASSASYLSPMPPSWERHAMPPPPSPSRNVAYTRDVADYERSHERAYYNTAQSESDRESEKRTWRPW</sequence>
<reference evidence="2" key="2">
    <citation type="journal article" name="Front. Microbiol.">
        <title>Degradative Capacity of Two Strains of Rhodonia placenta: From Phenotype to Genotype.</title>
        <authorList>
            <person name="Kolle M."/>
            <person name="Horta M.A.C."/>
            <person name="Nowrousian M."/>
            <person name="Ohm R.A."/>
            <person name="Benz J.P."/>
            <person name="Pilgard A."/>
        </authorList>
    </citation>
    <scope>NUCLEOTIDE SEQUENCE</scope>
    <source>
        <strain evidence="2">FPRL280</strain>
    </source>
</reference>
<reference evidence="2" key="1">
    <citation type="submission" date="2020-11" db="EMBL/GenBank/DDBJ databases">
        <authorList>
            <person name="Koelle M."/>
            <person name="Horta M.A.C."/>
            <person name="Nowrousian M."/>
            <person name="Ohm R.A."/>
            <person name="Benz P."/>
            <person name="Pilgard A."/>
        </authorList>
    </citation>
    <scope>NUCLEOTIDE SEQUENCE</scope>
    <source>
        <strain evidence="2">FPRL280</strain>
    </source>
</reference>
<comment type="caution">
    <text evidence="2">The sequence shown here is derived from an EMBL/GenBank/DDBJ whole genome shotgun (WGS) entry which is preliminary data.</text>
</comment>
<protein>
    <submittedName>
        <fullName evidence="2">Uncharacterized protein</fullName>
    </submittedName>
</protein>
<organism evidence="2 3">
    <name type="scientific">Rhodonia placenta</name>
    <dbReference type="NCBI Taxonomy" id="104341"/>
    <lineage>
        <taxon>Eukaryota</taxon>
        <taxon>Fungi</taxon>
        <taxon>Dikarya</taxon>
        <taxon>Basidiomycota</taxon>
        <taxon>Agaricomycotina</taxon>
        <taxon>Agaricomycetes</taxon>
        <taxon>Polyporales</taxon>
        <taxon>Adustoporiaceae</taxon>
        <taxon>Rhodonia</taxon>
    </lineage>
</organism>
<feature type="compositionally biased region" description="Basic and acidic residues" evidence="1">
    <location>
        <begin position="120"/>
        <end position="131"/>
    </location>
</feature>
<dbReference type="AlphaFoldDB" id="A0A8H7U484"/>
<name>A0A8H7U484_9APHY</name>